<reference evidence="2" key="1">
    <citation type="journal article" date="2014" name="Front. Microbiol.">
        <title>High frequency of phylogenetically diverse reductive dehalogenase-homologous genes in deep subseafloor sedimentary metagenomes.</title>
        <authorList>
            <person name="Kawai M."/>
            <person name="Futagami T."/>
            <person name="Toyoda A."/>
            <person name="Takaki Y."/>
            <person name="Nishi S."/>
            <person name="Hori S."/>
            <person name="Arai W."/>
            <person name="Tsubouchi T."/>
            <person name="Morono Y."/>
            <person name="Uchiyama I."/>
            <person name="Ito T."/>
            <person name="Fujiyama A."/>
            <person name="Inagaki F."/>
            <person name="Takami H."/>
        </authorList>
    </citation>
    <scope>NUCLEOTIDE SEQUENCE</scope>
    <source>
        <strain evidence="2">Expedition CK06-06</strain>
    </source>
</reference>
<gene>
    <name evidence="2" type="ORF">S01H1_47055</name>
</gene>
<protein>
    <recommendedName>
        <fullName evidence="1">CHAT domain-containing protein</fullName>
    </recommendedName>
</protein>
<dbReference type="InterPro" id="IPR024983">
    <property type="entry name" value="CHAT_dom"/>
</dbReference>
<name>X0W1P6_9ZZZZ</name>
<dbReference type="EMBL" id="BARS01030158">
    <property type="protein sequence ID" value="GAG18558.1"/>
    <property type="molecule type" value="Genomic_DNA"/>
</dbReference>
<organism evidence="2">
    <name type="scientific">marine sediment metagenome</name>
    <dbReference type="NCBI Taxonomy" id="412755"/>
    <lineage>
        <taxon>unclassified sequences</taxon>
        <taxon>metagenomes</taxon>
        <taxon>ecological metagenomes</taxon>
    </lineage>
</organism>
<comment type="caution">
    <text evidence="2">The sequence shown here is derived from an EMBL/GenBank/DDBJ whole genome shotgun (WGS) entry which is preliminary data.</text>
</comment>
<evidence type="ECO:0000259" key="1">
    <source>
        <dbReference type="Pfam" id="PF12770"/>
    </source>
</evidence>
<proteinExistence type="predicted"/>
<sequence length="231" mass="25730">NMAIAKWLEQRRWGETFDVLLIVNPTEDLGGAELEGKIIREVLAQFSSVRVTQRKGPEATRDVLLRDFRSGKYDAIHYAGHALFDPDDLSRGGIRCAAHQVITGSDLAGLGNLPALVFFNACESARLRGKRDVPIGQRLSASVSFAESFLRGGIANFIGTYWPVQDESAKVFARTFYGRAIRGDGIGHALLEARQTVREIPSKDWADYIHYGNASFQLKIRHQPLETQEND</sequence>
<dbReference type="Pfam" id="PF12770">
    <property type="entry name" value="CHAT"/>
    <property type="match status" value="1"/>
</dbReference>
<accession>X0W1P6</accession>
<evidence type="ECO:0000313" key="2">
    <source>
        <dbReference type="EMBL" id="GAG18558.1"/>
    </source>
</evidence>
<feature type="domain" description="CHAT" evidence="1">
    <location>
        <begin position="27"/>
        <end position="213"/>
    </location>
</feature>
<feature type="non-terminal residue" evidence="2">
    <location>
        <position position="1"/>
    </location>
</feature>
<dbReference type="AlphaFoldDB" id="X0W1P6"/>